<evidence type="ECO:0000259" key="7">
    <source>
        <dbReference type="PROSITE" id="PS50234"/>
    </source>
</evidence>
<dbReference type="SUPFAM" id="SSF57535">
    <property type="entry name" value="Complement control module/SCR domain"/>
    <property type="match status" value="1"/>
</dbReference>
<dbReference type="Pfam" id="PF00084">
    <property type="entry name" value="Sushi"/>
    <property type="match status" value="1"/>
</dbReference>
<evidence type="ECO:0000256" key="1">
    <source>
        <dbReference type="ARBA" id="ARBA00022659"/>
    </source>
</evidence>
<keyword evidence="10" id="KW-1185">Reference proteome</keyword>
<keyword evidence="2" id="KW-0732">Signal</keyword>
<evidence type="ECO:0000256" key="2">
    <source>
        <dbReference type="ARBA" id="ARBA00022729"/>
    </source>
</evidence>
<dbReference type="GO" id="GO:0032991">
    <property type="term" value="C:protein-containing complex"/>
    <property type="evidence" value="ECO:0007669"/>
    <property type="project" value="UniProtKB-ARBA"/>
</dbReference>
<evidence type="ECO:0000313" key="10">
    <source>
        <dbReference type="Proteomes" id="UP000054359"/>
    </source>
</evidence>
<feature type="non-terminal residue" evidence="9">
    <location>
        <position position="211"/>
    </location>
</feature>
<dbReference type="PROSITE" id="PS50234">
    <property type="entry name" value="VWFA"/>
    <property type="match status" value="1"/>
</dbReference>
<dbReference type="PANTHER" id="PTHR46393">
    <property type="entry name" value="SUSHI DOMAIN-CONTAINING PROTEIN"/>
    <property type="match status" value="1"/>
</dbReference>
<keyword evidence="1 6" id="KW-0768">Sushi</keyword>
<dbReference type="Gene3D" id="3.40.50.410">
    <property type="entry name" value="von Willebrand factor, type A domain"/>
    <property type="match status" value="1"/>
</dbReference>
<dbReference type="OMA" id="SSHYEMG"/>
<gene>
    <name evidence="9" type="ORF">X975_15834</name>
</gene>
<sequence>MPNGQWNGEVARCDNKDNYCPDPGIPVNGMKNSSHYEMGSKIHFQCRPGYAFMGSDVIECLPNRTWSEKGMKCIGPYEFDNNDRVSEILKVKVEGIARQQIRELKECHLASHSIWLQRTHESTPSKLILDLNYPKRFILYFVFDTSHNIRERDFRRTVEFAKAIIKKVGVSEYGARIGALTFGSNAEIAFLPTNYKRTEDVLRALDEIKYT</sequence>
<organism evidence="9 10">
    <name type="scientific">Stegodyphus mimosarum</name>
    <name type="common">African social velvet spider</name>
    <dbReference type="NCBI Taxonomy" id="407821"/>
    <lineage>
        <taxon>Eukaryota</taxon>
        <taxon>Metazoa</taxon>
        <taxon>Ecdysozoa</taxon>
        <taxon>Arthropoda</taxon>
        <taxon>Chelicerata</taxon>
        <taxon>Arachnida</taxon>
        <taxon>Araneae</taxon>
        <taxon>Araneomorphae</taxon>
        <taxon>Entelegynae</taxon>
        <taxon>Eresoidea</taxon>
        <taxon>Eresidae</taxon>
        <taxon>Stegodyphus</taxon>
    </lineage>
</organism>
<dbReference type="InterPro" id="IPR036465">
    <property type="entry name" value="vWFA_dom_sf"/>
</dbReference>
<dbReference type="AlphaFoldDB" id="A0A087T7R3"/>
<protein>
    <submittedName>
        <fullName evidence="9">Complement C2</fullName>
    </submittedName>
</protein>
<evidence type="ECO:0000256" key="5">
    <source>
        <dbReference type="ARBA" id="ARBA00023180"/>
    </source>
</evidence>
<dbReference type="PANTHER" id="PTHR46393:SF7">
    <property type="entry name" value="COMPLEMENT C2"/>
    <property type="match status" value="1"/>
</dbReference>
<accession>A0A087T7R3</accession>
<evidence type="ECO:0000259" key="8">
    <source>
        <dbReference type="PROSITE" id="PS50923"/>
    </source>
</evidence>
<dbReference type="Proteomes" id="UP000054359">
    <property type="component" value="Unassembled WGS sequence"/>
</dbReference>
<reference evidence="9 10" key="1">
    <citation type="submission" date="2013-11" db="EMBL/GenBank/DDBJ databases">
        <title>Genome sequencing of Stegodyphus mimosarum.</title>
        <authorList>
            <person name="Bechsgaard J."/>
        </authorList>
    </citation>
    <scope>NUCLEOTIDE SEQUENCE [LARGE SCALE GENOMIC DNA]</scope>
</reference>
<dbReference type="EMBL" id="KK113845">
    <property type="protein sequence ID" value="KFM61152.1"/>
    <property type="molecule type" value="Genomic_DNA"/>
</dbReference>
<feature type="domain" description="Sushi" evidence="8">
    <location>
        <begin position="18"/>
        <end position="75"/>
    </location>
</feature>
<dbReference type="CDD" id="cd00033">
    <property type="entry name" value="CCP"/>
    <property type="match status" value="1"/>
</dbReference>
<dbReference type="PROSITE" id="PS50923">
    <property type="entry name" value="SUSHI"/>
    <property type="match status" value="1"/>
</dbReference>
<dbReference type="InterPro" id="IPR002035">
    <property type="entry name" value="VWF_A"/>
</dbReference>
<comment type="caution">
    <text evidence="6">Lacks conserved residue(s) required for the propagation of feature annotation.</text>
</comment>
<feature type="disulfide bond" evidence="6">
    <location>
        <begin position="46"/>
        <end position="73"/>
    </location>
</feature>
<dbReference type="Pfam" id="PF00092">
    <property type="entry name" value="VWA"/>
    <property type="match status" value="1"/>
</dbReference>
<dbReference type="Gene3D" id="2.10.70.10">
    <property type="entry name" value="Complement Module, domain 1"/>
    <property type="match status" value="1"/>
</dbReference>
<evidence type="ECO:0000256" key="4">
    <source>
        <dbReference type="ARBA" id="ARBA00023157"/>
    </source>
</evidence>
<name>A0A087T7R3_STEMI</name>
<keyword evidence="4 6" id="KW-1015">Disulfide bond</keyword>
<keyword evidence="5" id="KW-0325">Glycoprotein</keyword>
<dbReference type="InterPro" id="IPR000436">
    <property type="entry name" value="Sushi_SCR_CCP_dom"/>
</dbReference>
<feature type="domain" description="VWFA" evidence="7">
    <location>
        <begin position="138"/>
        <end position="211"/>
    </location>
</feature>
<evidence type="ECO:0000313" key="9">
    <source>
        <dbReference type="EMBL" id="KFM61152.1"/>
    </source>
</evidence>
<proteinExistence type="predicted"/>
<dbReference type="SUPFAM" id="SSF53300">
    <property type="entry name" value="vWA-like"/>
    <property type="match status" value="1"/>
</dbReference>
<dbReference type="OrthoDB" id="6127264at2759"/>
<evidence type="ECO:0000256" key="3">
    <source>
        <dbReference type="ARBA" id="ARBA00022737"/>
    </source>
</evidence>
<evidence type="ECO:0000256" key="6">
    <source>
        <dbReference type="PROSITE-ProRule" id="PRU00302"/>
    </source>
</evidence>
<dbReference type="SMART" id="SM00032">
    <property type="entry name" value="CCP"/>
    <property type="match status" value="1"/>
</dbReference>
<keyword evidence="3" id="KW-0677">Repeat</keyword>
<dbReference type="STRING" id="407821.A0A087T7R3"/>
<dbReference type="InterPro" id="IPR035976">
    <property type="entry name" value="Sushi/SCR/CCP_sf"/>
</dbReference>